<name>A0ABN9WKP5_9DINO</name>
<evidence type="ECO:0000256" key="1">
    <source>
        <dbReference type="SAM" id="MobiDB-lite"/>
    </source>
</evidence>
<dbReference type="EMBL" id="CAUYUJ010018898">
    <property type="protein sequence ID" value="CAK0887136.1"/>
    <property type="molecule type" value="Genomic_DNA"/>
</dbReference>
<dbReference type="Proteomes" id="UP001189429">
    <property type="component" value="Unassembled WGS sequence"/>
</dbReference>
<sequence>CERSLARRFTDLRIRHVSVVFVGAWGEKGEGRAALAPDLSLEPRVLRGRLRTARHWRPPPPKKNQELLQGGGGGRGQGRARARAAWPQKKEQGGAITPILCACVSWSLPTGQERGAPLAGGTGGGGPRLAGEVEAEVPTGRLAWPMKNEQVIDAQSALLRLMSAEPPQAALALPERL</sequence>
<proteinExistence type="predicted"/>
<organism evidence="2 3">
    <name type="scientific">Prorocentrum cordatum</name>
    <dbReference type="NCBI Taxonomy" id="2364126"/>
    <lineage>
        <taxon>Eukaryota</taxon>
        <taxon>Sar</taxon>
        <taxon>Alveolata</taxon>
        <taxon>Dinophyceae</taxon>
        <taxon>Prorocentrales</taxon>
        <taxon>Prorocentraceae</taxon>
        <taxon>Prorocentrum</taxon>
    </lineage>
</organism>
<evidence type="ECO:0000313" key="3">
    <source>
        <dbReference type="Proteomes" id="UP001189429"/>
    </source>
</evidence>
<feature type="non-terminal residue" evidence="2">
    <location>
        <position position="1"/>
    </location>
</feature>
<reference evidence="2" key="1">
    <citation type="submission" date="2023-10" db="EMBL/GenBank/DDBJ databases">
        <authorList>
            <person name="Chen Y."/>
            <person name="Shah S."/>
            <person name="Dougan E. K."/>
            <person name="Thang M."/>
            <person name="Chan C."/>
        </authorList>
    </citation>
    <scope>NUCLEOTIDE SEQUENCE [LARGE SCALE GENOMIC DNA]</scope>
</reference>
<feature type="region of interest" description="Disordered" evidence="1">
    <location>
        <begin position="54"/>
        <end position="89"/>
    </location>
</feature>
<gene>
    <name evidence="2" type="ORF">PCOR1329_LOCUS68281</name>
</gene>
<accession>A0ABN9WKP5</accession>
<protein>
    <submittedName>
        <fullName evidence="2">Uncharacterized protein</fullName>
    </submittedName>
</protein>
<comment type="caution">
    <text evidence="2">The sequence shown here is derived from an EMBL/GenBank/DDBJ whole genome shotgun (WGS) entry which is preliminary data.</text>
</comment>
<evidence type="ECO:0000313" key="2">
    <source>
        <dbReference type="EMBL" id="CAK0887136.1"/>
    </source>
</evidence>
<keyword evidence="3" id="KW-1185">Reference proteome</keyword>